<keyword evidence="2" id="KW-1185">Reference proteome</keyword>
<dbReference type="InParanoid" id="E9HHW3"/>
<protein>
    <submittedName>
        <fullName evidence="1">Uncharacterized protein</fullName>
    </submittedName>
</protein>
<name>E9HHW3_DAPPU</name>
<gene>
    <name evidence="1" type="ORF">DAPPUDRAFT_259798</name>
</gene>
<dbReference type="AlphaFoldDB" id="E9HHW3"/>
<dbReference type="KEGG" id="dpx:DAPPUDRAFT_259798"/>
<accession>E9HHW3</accession>
<proteinExistence type="predicted"/>
<evidence type="ECO:0000313" key="2">
    <source>
        <dbReference type="Proteomes" id="UP000000305"/>
    </source>
</evidence>
<organism evidence="1 2">
    <name type="scientific">Daphnia pulex</name>
    <name type="common">Water flea</name>
    <dbReference type="NCBI Taxonomy" id="6669"/>
    <lineage>
        <taxon>Eukaryota</taxon>
        <taxon>Metazoa</taxon>
        <taxon>Ecdysozoa</taxon>
        <taxon>Arthropoda</taxon>
        <taxon>Crustacea</taxon>
        <taxon>Branchiopoda</taxon>
        <taxon>Diplostraca</taxon>
        <taxon>Cladocera</taxon>
        <taxon>Anomopoda</taxon>
        <taxon>Daphniidae</taxon>
        <taxon>Daphnia</taxon>
    </lineage>
</organism>
<sequence length="84" mass="9566">MELEPIEVVPEAPRVEEDELNYIIVKIRFRMKMILITDQGMLSENHNPVYAQMDINDPLAAPMVVEPDHPESTPTIIVVVIDDP</sequence>
<dbReference type="HOGENOM" id="CLU_172761_0_0_1"/>
<dbReference type="Proteomes" id="UP000000305">
    <property type="component" value="Unassembled WGS sequence"/>
</dbReference>
<dbReference type="EMBL" id="GL732651">
    <property type="protein sequence ID" value="EFX68620.1"/>
    <property type="molecule type" value="Genomic_DNA"/>
</dbReference>
<reference evidence="1 2" key="1">
    <citation type="journal article" date="2011" name="Science">
        <title>The ecoresponsive genome of Daphnia pulex.</title>
        <authorList>
            <person name="Colbourne J.K."/>
            <person name="Pfrender M.E."/>
            <person name="Gilbert D."/>
            <person name="Thomas W.K."/>
            <person name="Tucker A."/>
            <person name="Oakley T.H."/>
            <person name="Tokishita S."/>
            <person name="Aerts A."/>
            <person name="Arnold G.J."/>
            <person name="Basu M.K."/>
            <person name="Bauer D.J."/>
            <person name="Caceres C.E."/>
            <person name="Carmel L."/>
            <person name="Casola C."/>
            <person name="Choi J.H."/>
            <person name="Detter J.C."/>
            <person name="Dong Q."/>
            <person name="Dusheyko S."/>
            <person name="Eads B.D."/>
            <person name="Frohlich T."/>
            <person name="Geiler-Samerotte K.A."/>
            <person name="Gerlach D."/>
            <person name="Hatcher P."/>
            <person name="Jogdeo S."/>
            <person name="Krijgsveld J."/>
            <person name="Kriventseva E.V."/>
            <person name="Kultz D."/>
            <person name="Laforsch C."/>
            <person name="Lindquist E."/>
            <person name="Lopez J."/>
            <person name="Manak J.R."/>
            <person name="Muller J."/>
            <person name="Pangilinan J."/>
            <person name="Patwardhan R.P."/>
            <person name="Pitluck S."/>
            <person name="Pritham E.J."/>
            <person name="Rechtsteiner A."/>
            <person name="Rho M."/>
            <person name="Rogozin I.B."/>
            <person name="Sakarya O."/>
            <person name="Salamov A."/>
            <person name="Schaack S."/>
            <person name="Shapiro H."/>
            <person name="Shiga Y."/>
            <person name="Skalitzky C."/>
            <person name="Smith Z."/>
            <person name="Souvorov A."/>
            <person name="Sung W."/>
            <person name="Tang Z."/>
            <person name="Tsuchiya D."/>
            <person name="Tu H."/>
            <person name="Vos H."/>
            <person name="Wang M."/>
            <person name="Wolf Y.I."/>
            <person name="Yamagata H."/>
            <person name="Yamada T."/>
            <person name="Ye Y."/>
            <person name="Shaw J.R."/>
            <person name="Andrews J."/>
            <person name="Crease T.J."/>
            <person name="Tang H."/>
            <person name="Lucas S.M."/>
            <person name="Robertson H.M."/>
            <person name="Bork P."/>
            <person name="Koonin E.V."/>
            <person name="Zdobnov E.M."/>
            <person name="Grigoriev I.V."/>
            <person name="Lynch M."/>
            <person name="Boore J.L."/>
        </authorList>
    </citation>
    <scope>NUCLEOTIDE SEQUENCE [LARGE SCALE GENOMIC DNA]</scope>
</reference>
<evidence type="ECO:0000313" key="1">
    <source>
        <dbReference type="EMBL" id="EFX68620.1"/>
    </source>
</evidence>